<reference evidence="2" key="1">
    <citation type="submission" date="2022-02" db="EMBL/GenBank/DDBJ databases">
        <title>Emergence and expansion in Europe of a Vibrio aestuarianus clonal complex pathogenic for oysters.</title>
        <authorList>
            <person name="Mesnil A."/>
            <person name="Travers M.-A."/>
        </authorList>
    </citation>
    <scope>NUCLEOTIDE SEQUENCE</scope>
    <source>
        <strain evidence="2">151-ITT-15-cp-1</strain>
    </source>
</reference>
<protein>
    <submittedName>
        <fullName evidence="2">RES family NAD+ phosphorylase</fullName>
    </submittedName>
</protein>
<organism evidence="2 3">
    <name type="scientific">Vibrio aestuarianus</name>
    <dbReference type="NCBI Taxonomy" id="28171"/>
    <lineage>
        <taxon>Bacteria</taxon>
        <taxon>Pseudomonadati</taxon>
        <taxon>Pseudomonadota</taxon>
        <taxon>Gammaproteobacteria</taxon>
        <taxon>Vibrionales</taxon>
        <taxon>Vibrionaceae</taxon>
        <taxon>Vibrio</taxon>
    </lineage>
</organism>
<proteinExistence type="predicted"/>
<sequence length="250" mass="28394">MSFNSWRSYMKFSYAVKNKSRYVLDQESQEFLKAIEDTCVSRLEVIPQGSLMWRAQAGHDGREYYQDGIYIDDFPVPYSENRMRPLLNSASEGRANPKGIPCLYVASTKETAMSEIRPWLGSIISVARFSNDRELRIIDFSKHFGKRASFYLQEPSDAEKIEAVWRDIDNAFSEPVTNSDLKSDYAPTQIIAELIKSLGYDGIAFKSSLSDGYNLALFDLDSAKFKSCELQEAKEIKFSFGGVSTPFNPI</sequence>
<comment type="caution">
    <text evidence="2">The sequence shown here is derived from an EMBL/GenBank/DDBJ whole genome shotgun (WGS) entry which is preliminary data.</text>
</comment>
<evidence type="ECO:0000259" key="1">
    <source>
        <dbReference type="SMART" id="SM00953"/>
    </source>
</evidence>
<dbReference type="RefSeq" id="WP_274674238.1">
    <property type="nucleotide sequence ID" value="NZ_JAKNAP010000092.1"/>
</dbReference>
<feature type="domain" description="RES" evidence="1">
    <location>
        <begin position="83"/>
        <end position="231"/>
    </location>
</feature>
<evidence type="ECO:0000313" key="3">
    <source>
        <dbReference type="Proteomes" id="UP001140973"/>
    </source>
</evidence>
<dbReference type="InterPro" id="IPR014914">
    <property type="entry name" value="RES_dom"/>
</dbReference>
<dbReference type="Proteomes" id="UP001140973">
    <property type="component" value="Unassembled WGS sequence"/>
</dbReference>
<dbReference type="AlphaFoldDB" id="A0A9X4FHC3"/>
<dbReference type="SMART" id="SM00953">
    <property type="entry name" value="RES"/>
    <property type="match status" value="1"/>
</dbReference>
<accession>A0A9X4FHC3</accession>
<gene>
    <name evidence="2" type="ORF">L9W73_16175</name>
</gene>
<name>A0A9X4FHC3_9VIBR</name>
<evidence type="ECO:0000313" key="2">
    <source>
        <dbReference type="EMBL" id="MDE1358822.1"/>
    </source>
</evidence>
<dbReference type="Pfam" id="PF08808">
    <property type="entry name" value="RES"/>
    <property type="match status" value="1"/>
</dbReference>
<dbReference type="EMBL" id="JAKNAP010000092">
    <property type="protein sequence ID" value="MDE1358822.1"/>
    <property type="molecule type" value="Genomic_DNA"/>
</dbReference>